<name>A0A0S4LTD5_9BACT</name>
<keyword evidence="4" id="KW-0328">Glycosyltransferase</keyword>
<dbReference type="EC" id="2.4.1.25" evidence="4"/>
<evidence type="ECO:0000313" key="4">
    <source>
        <dbReference type="EMBL" id="CUS39284.1"/>
    </source>
</evidence>
<dbReference type="GO" id="GO:0004134">
    <property type="term" value="F:4-alpha-glucanotransferase activity"/>
    <property type="evidence" value="ECO:0007669"/>
    <property type="project" value="UniProtKB-EC"/>
</dbReference>
<dbReference type="AlphaFoldDB" id="A0A0S4LTD5"/>
<dbReference type="SUPFAM" id="SSF48208">
    <property type="entry name" value="Six-hairpin glycosidases"/>
    <property type="match status" value="1"/>
</dbReference>
<dbReference type="GO" id="GO:0005980">
    <property type="term" value="P:glycogen catabolic process"/>
    <property type="evidence" value="ECO:0007669"/>
    <property type="project" value="InterPro"/>
</dbReference>
<gene>
    <name evidence="4" type="ORF">COMA1_70127</name>
</gene>
<dbReference type="FunFam" id="1.50.10.10:FF:000073">
    <property type="entry name" value="Glycogen debranching enzyme, hypothetical (TreX-like)"/>
    <property type="match status" value="1"/>
</dbReference>
<dbReference type="STRING" id="1742972.COMA1_70127"/>
<dbReference type="OrthoDB" id="9761875at2"/>
<dbReference type="InterPro" id="IPR010401">
    <property type="entry name" value="AGL/Gdb1"/>
</dbReference>
<dbReference type="InterPro" id="IPR024742">
    <property type="entry name" value="Glycogen_debranch_N"/>
</dbReference>
<dbReference type="Gene3D" id="1.50.10.10">
    <property type="match status" value="1"/>
</dbReference>
<feature type="domain" description="Glycogen debranching enzyme bacterial and archaeal type N-terminal" evidence="3">
    <location>
        <begin position="18"/>
        <end position="233"/>
    </location>
</feature>
<evidence type="ECO:0000256" key="1">
    <source>
        <dbReference type="SAM" id="MobiDB-lite"/>
    </source>
</evidence>
<dbReference type="InterPro" id="IPR032790">
    <property type="entry name" value="GDE_C"/>
</dbReference>
<dbReference type="InterPro" id="IPR006451">
    <property type="entry name" value="Glycogen_debranch_arc"/>
</dbReference>
<keyword evidence="4" id="KW-0808">Transferase</keyword>
<proteinExistence type="predicted"/>
<dbReference type="PANTHER" id="PTHR10569:SF2">
    <property type="entry name" value="GLYCOGEN DEBRANCHING ENZYME"/>
    <property type="match status" value="1"/>
</dbReference>
<dbReference type="GO" id="GO:0004135">
    <property type="term" value="F:amylo-alpha-1,6-glucosidase activity"/>
    <property type="evidence" value="ECO:0007669"/>
    <property type="project" value="InterPro"/>
</dbReference>
<dbReference type="Pfam" id="PF06202">
    <property type="entry name" value="GDE_C"/>
    <property type="match status" value="1"/>
</dbReference>
<dbReference type="NCBIfam" id="TIGR01561">
    <property type="entry name" value="gde_arch"/>
    <property type="match status" value="1"/>
</dbReference>
<dbReference type="Pfam" id="PF12439">
    <property type="entry name" value="GDE_N"/>
    <property type="match status" value="1"/>
</dbReference>
<dbReference type="RefSeq" id="WP_090751157.1">
    <property type="nucleotide sequence ID" value="NZ_CZQA01000013.1"/>
</dbReference>
<keyword evidence="5" id="KW-1185">Reference proteome</keyword>
<evidence type="ECO:0000313" key="5">
    <source>
        <dbReference type="Proteomes" id="UP000199032"/>
    </source>
</evidence>
<protein>
    <submittedName>
        <fullName evidence="4">Putative Glycogen debranching enzyme (Archaeal type)</fullName>
        <ecNumber evidence="4">2.4.1.25</ecNumber>
    </submittedName>
</protein>
<dbReference type="InterPro" id="IPR012341">
    <property type="entry name" value="6hp_glycosidase-like_sf"/>
</dbReference>
<accession>A0A0S4LTD5</accession>
<dbReference type="PANTHER" id="PTHR10569">
    <property type="entry name" value="GLYCOGEN DEBRANCHING ENZYME"/>
    <property type="match status" value="1"/>
</dbReference>
<feature type="domain" description="Glycogen debranching enzyme C-terminal" evidence="2">
    <location>
        <begin position="280"/>
        <end position="643"/>
    </location>
</feature>
<dbReference type="InterPro" id="IPR008928">
    <property type="entry name" value="6-hairpin_glycosidase_sf"/>
</dbReference>
<dbReference type="Proteomes" id="UP000199032">
    <property type="component" value="Unassembled WGS sequence"/>
</dbReference>
<feature type="region of interest" description="Disordered" evidence="1">
    <location>
        <begin position="651"/>
        <end position="670"/>
    </location>
</feature>
<sequence>MRIGKEECQDPDRALSLEWLETNGCGGFASGTVAGANTRRYHGLLLVATPQQNHRYVLVNHLEEWLHLDGGAISISANLYPGVIHPQGYRHCISFSSTPWPTWTFRFDDRTVSREIFCVRGQGTVVVRWRLLTPTTDSIELRVRPMLTGRDYHALHHDNGALAPAAAITEQWVTWQPYQGLPAVHCGHTGSYHHLPDWYRNVQFPLERERGLDFQEDWWSPGELLFHLEPGGEQALALTSEGGDDIEIGELIRKERVRRMKHHQAAKDADRFAEALRRGADTFLVRQGSKQTVIAGYPWFADWGRDTFISLPGLFLVTGQYKVAWDIIASFVPFVSEGMVPNRFPDHGHDPEYNAIDASLWFIYAVDRYLAYSKDSKRVRAVVWPAIKQILDGYRQGTRYNIKMDNDGLISGGMPGIQLTWMDAKIGDWVVTPRHGKPVEIQVLWIRALQVGVRLAAQFGERAYAADCRRDRTRALTSFRTRFWYQRGQYLYDTIDGPEGDDPSIRPNQVYAISLCDDLLKKEQAMRVLQLVKEQLLTPVGLRTLSPRDNRYRPRYEGGPRERDSAYHQGTVWPFLLGAFVTAWLNTFGRTSRIKREARSFLNGIEANLHETCLDHISEIFDGDHPHTPRGCPAQAWSLAEPLRAMVEDLGLRTTPDPVNSVRQKRPTVS</sequence>
<evidence type="ECO:0000259" key="3">
    <source>
        <dbReference type="Pfam" id="PF12439"/>
    </source>
</evidence>
<dbReference type="EMBL" id="CZQA01000013">
    <property type="protein sequence ID" value="CUS39284.1"/>
    <property type="molecule type" value="Genomic_DNA"/>
</dbReference>
<organism evidence="4 5">
    <name type="scientific">Candidatus Nitrospira nitrosa</name>
    <dbReference type="NCBI Taxonomy" id="1742972"/>
    <lineage>
        <taxon>Bacteria</taxon>
        <taxon>Pseudomonadati</taxon>
        <taxon>Nitrospirota</taxon>
        <taxon>Nitrospiria</taxon>
        <taxon>Nitrospirales</taxon>
        <taxon>Nitrospiraceae</taxon>
        <taxon>Nitrospira</taxon>
    </lineage>
</organism>
<evidence type="ECO:0000259" key="2">
    <source>
        <dbReference type="Pfam" id="PF06202"/>
    </source>
</evidence>
<reference evidence="4 5" key="1">
    <citation type="submission" date="2015-10" db="EMBL/GenBank/DDBJ databases">
        <authorList>
            <person name="Gilbert D.G."/>
        </authorList>
    </citation>
    <scope>NUCLEOTIDE SEQUENCE [LARGE SCALE GENOMIC DNA]</scope>
    <source>
        <strain evidence="4">COMA1</strain>
    </source>
</reference>